<dbReference type="RefSeq" id="WP_226599280.1">
    <property type="nucleotide sequence ID" value="NZ_BNDY01000017.1"/>
</dbReference>
<protein>
    <recommendedName>
        <fullName evidence="3">Secreted protein</fullName>
    </recommendedName>
</protein>
<name>A0ABQ3QTF0_9ACTN</name>
<evidence type="ECO:0000313" key="1">
    <source>
        <dbReference type="EMBL" id="GHI40530.1"/>
    </source>
</evidence>
<dbReference type="Proteomes" id="UP001050808">
    <property type="component" value="Unassembled WGS sequence"/>
</dbReference>
<proteinExistence type="predicted"/>
<reference evidence="1" key="1">
    <citation type="submission" date="2024-05" db="EMBL/GenBank/DDBJ databases">
        <title>Whole genome shotgun sequence of Streptomyces violascens NBRC 12920.</title>
        <authorList>
            <person name="Komaki H."/>
            <person name="Tamura T."/>
        </authorList>
    </citation>
    <scope>NUCLEOTIDE SEQUENCE</scope>
    <source>
        <strain evidence="1">NBRC 12920</strain>
    </source>
</reference>
<comment type="caution">
    <text evidence="1">The sequence shown here is derived from an EMBL/GenBank/DDBJ whole genome shotgun (WGS) entry which is preliminary data.</text>
</comment>
<evidence type="ECO:0000313" key="2">
    <source>
        <dbReference type="Proteomes" id="UP001050808"/>
    </source>
</evidence>
<sequence>MVTARPATRALRPRSRRAGLRRLLLLAALLIGLLYSHGISAETVEGHVSPLSAVPAADAPLDPVSQALLQHALDAGVADEDLCGGQDHDEREAAHAAHSCLAGKSEHGADLPLPCVCSLSAASTVQASAAPAGAAAMTGAVSISPPPTGGSTVLRI</sequence>
<organism evidence="1 2">
    <name type="scientific">Streptomyces violascens</name>
    <dbReference type="NCBI Taxonomy" id="67381"/>
    <lineage>
        <taxon>Bacteria</taxon>
        <taxon>Bacillati</taxon>
        <taxon>Actinomycetota</taxon>
        <taxon>Actinomycetes</taxon>
        <taxon>Kitasatosporales</taxon>
        <taxon>Streptomycetaceae</taxon>
        <taxon>Streptomyces</taxon>
    </lineage>
</organism>
<dbReference type="EMBL" id="BNDY01000017">
    <property type="protein sequence ID" value="GHI40530.1"/>
    <property type="molecule type" value="Genomic_DNA"/>
</dbReference>
<keyword evidence="2" id="KW-1185">Reference proteome</keyword>
<accession>A0ABQ3QTF0</accession>
<gene>
    <name evidence="1" type="ORF">Sviol_49380</name>
</gene>
<evidence type="ECO:0008006" key="3">
    <source>
        <dbReference type="Google" id="ProtNLM"/>
    </source>
</evidence>